<protein>
    <submittedName>
        <fullName evidence="4">Acetyltransferase</fullName>
    </submittedName>
</protein>
<evidence type="ECO:0000256" key="1">
    <source>
        <dbReference type="ARBA" id="ARBA00022679"/>
    </source>
</evidence>
<dbReference type="InterPro" id="IPR000182">
    <property type="entry name" value="GNAT_dom"/>
</dbReference>
<organism evidence="4 5">
    <name type="scientific">Clavibacter tessellarius</name>
    <dbReference type="NCBI Taxonomy" id="31965"/>
    <lineage>
        <taxon>Bacteria</taxon>
        <taxon>Bacillati</taxon>
        <taxon>Actinomycetota</taxon>
        <taxon>Actinomycetes</taxon>
        <taxon>Micrococcales</taxon>
        <taxon>Microbacteriaceae</taxon>
        <taxon>Clavibacter</taxon>
    </lineage>
</organism>
<accession>A0A154V206</accession>
<reference evidence="4 5" key="1">
    <citation type="submission" date="2016-01" db="EMBL/GenBank/DDBJ databases">
        <title>Draft genome sequence of Clavibacter michiganensis subsp. tessellarius DOAB 609.</title>
        <authorList>
            <person name="Tambong J.T."/>
        </authorList>
    </citation>
    <scope>NUCLEOTIDE SEQUENCE [LARGE SCALE GENOMIC DNA]</scope>
    <source>
        <strain evidence="4 5">DOAB 609</strain>
    </source>
</reference>
<dbReference type="PANTHER" id="PTHR43877">
    <property type="entry name" value="AMINOALKYLPHOSPHONATE N-ACETYLTRANSFERASE-RELATED-RELATED"/>
    <property type="match status" value="1"/>
</dbReference>
<dbReference type="InterPro" id="IPR016181">
    <property type="entry name" value="Acyl_CoA_acyltransferase"/>
</dbReference>
<dbReference type="InterPro" id="IPR050832">
    <property type="entry name" value="Bact_Acetyltransf"/>
</dbReference>
<evidence type="ECO:0000259" key="3">
    <source>
        <dbReference type="PROSITE" id="PS51186"/>
    </source>
</evidence>
<dbReference type="AlphaFoldDB" id="A0A154V206"/>
<dbReference type="Proteomes" id="UP000076218">
    <property type="component" value="Unassembled WGS sequence"/>
</dbReference>
<proteinExistence type="predicted"/>
<dbReference type="Pfam" id="PF00583">
    <property type="entry name" value="Acetyltransf_1"/>
    <property type="match status" value="1"/>
</dbReference>
<comment type="caution">
    <text evidence="4">The sequence shown here is derived from an EMBL/GenBank/DDBJ whole genome shotgun (WGS) entry which is preliminary data.</text>
</comment>
<dbReference type="Gene3D" id="3.40.630.30">
    <property type="match status" value="1"/>
</dbReference>
<sequence length="178" mass="20022">MDQQHDSAPRHVARDGRAYRTEVVGWDDPRGARMRRAMEDEMDVRYEGRHADDPDWPAKAAVAFAIDPADVEAVVLLVPEGDDREAAAHGVIRRLRGELELKKVVVDPAHRGTGLARVLMAELERVGRERGAHRMILQTGDRQPDAVRLYATAGWLPIDVYPPYIPVTNSICFEKPLR</sequence>
<dbReference type="RefSeq" id="WP_063071431.1">
    <property type="nucleotide sequence ID" value="NZ_LQXA01000028.1"/>
</dbReference>
<evidence type="ECO:0000313" key="4">
    <source>
        <dbReference type="EMBL" id="KZC95299.1"/>
    </source>
</evidence>
<feature type="domain" description="N-acetyltransferase" evidence="3">
    <location>
        <begin position="32"/>
        <end position="178"/>
    </location>
</feature>
<evidence type="ECO:0000256" key="2">
    <source>
        <dbReference type="ARBA" id="ARBA00023315"/>
    </source>
</evidence>
<dbReference type="GO" id="GO:0016747">
    <property type="term" value="F:acyltransferase activity, transferring groups other than amino-acyl groups"/>
    <property type="evidence" value="ECO:0007669"/>
    <property type="project" value="InterPro"/>
</dbReference>
<dbReference type="SUPFAM" id="SSF55729">
    <property type="entry name" value="Acyl-CoA N-acyltransferases (Nat)"/>
    <property type="match status" value="1"/>
</dbReference>
<dbReference type="OrthoDB" id="70840at2"/>
<name>A0A154V206_9MICO</name>
<keyword evidence="2" id="KW-0012">Acyltransferase</keyword>
<dbReference type="PANTHER" id="PTHR43877:SF2">
    <property type="entry name" value="AMINOALKYLPHOSPHONATE N-ACETYLTRANSFERASE-RELATED"/>
    <property type="match status" value="1"/>
</dbReference>
<dbReference type="PROSITE" id="PS51186">
    <property type="entry name" value="GNAT"/>
    <property type="match status" value="1"/>
</dbReference>
<evidence type="ECO:0000313" key="5">
    <source>
        <dbReference type="Proteomes" id="UP000076218"/>
    </source>
</evidence>
<dbReference type="CDD" id="cd04301">
    <property type="entry name" value="NAT_SF"/>
    <property type="match status" value="1"/>
</dbReference>
<gene>
    <name evidence="4" type="ORF">AWH51_09175</name>
</gene>
<keyword evidence="1 4" id="KW-0808">Transferase</keyword>
<dbReference type="STRING" id="31965.AWH51_09175"/>
<dbReference type="EMBL" id="LQXA01000028">
    <property type="protein sequence ID" value="KZC95299.1"/>
    <property type="molecule type" value="Genomic_DNA"/>
</dbReference>